<dbReference type="HOGENOM" id="CLU_082065_0_0_9"/>
<evidence type="ECO:0000313" key="2">
    <source>
        <dbReference type="EMBL" id="EMZ25076.1"/>
    </source>
</evidence>
<sequence>MFCLFHAETYKLKKSKSFYICTIVTAAFVFLMYGMLFMADNIQKGKLENGTGGVVVSINDKITDGEDQSIWDTISIADLMQQVFSGDVIGCILAIFCSIFVIGEFSSGMLKNITGKGCSRCSIYVSKLAATVLAAVLIALTGMVTVLLAGRIFMGPNVLSDSLLKNLPVYAGLQLLMVTAIVSLFVWIAQVSRNLAAGISIGICTAFLPALLLNVADMRFADTGIIPSEYWPFTRIASCPFSEITAAYIAETIFVAVFWTVLATILGIWHFYKTDIK</sequence>
<keyword evidence="3" id="KW-1185">Reference proteome</keyword>
<dbReference type="STRING" id="1235802.C823_02966"/>
<protein>
    <recommendedName>
        <fullName evidence="4">ABC transporter permease</fullName>
    </recommendedName>
</protein>
<dbReference type="PANTHER" id="PTHR37305:SF1">
    <property type="entry name" value="MEMBRANE PROTEIN"/>
    <property type="match status" value="1"/>
</dbReference>
<dbReference type="AlphaFoldDB" id="N2AA31"/>
<proteinExistence type="predicted"/>
<dbReference type="OrthoDB" id="2388369at2"/>
<dbReference type="PANTHER" id="PTHR37305">
    <property type="entry name" value="INTEGRAL MEMBRANE PROTEIN-RELATED"/>
    <property type="match status" value="1"/>
</dbReference>
<keyword evidence="1" id="KW-1133">Transmembrane helix</keyword>
<keyword evidence="1" id="KW-0472">Membrane</keyword>
<keyword evidence="1" id="KW-0812">Transmembrane</keyword>
<name>N2AA31_9FIRM</name>
<evidence type="ECO:0008006" key="4">
    <source>
        <dbReference type="Google" id="ProtNLM"/>
    </source>
</evidence>
<dbReference type="EMBL" id="AQFT01000091">
    <property type="protein sequence ID" value="EMZ25076.1"/>
    <property type="molecule type" value="Genomic_DNA"/>
</dbReference>
<feature type="transmembrane region" description="Helical" evidence="1">
    <location>
        <begin position="18"/>
        <end position="39"/>
    </location>
</feature>
<evidence type="ECO:0000313" key="3">
    <source>
        <dbReference type="Proteomes" id="UP000012589"/>
    </source>
</evidence>
<dbReference type="PATRIC" id="fig|1235802.3.peg.3131"/>
<feature type="transmembrane region" description="Helical" evidence="1">
    <location>
        <begin position="124"/>
        <end position="149"/>
    </location>
</feature>
<feature type="transmembrane region" description="Helical" evidence="1">
    <location>
        <begin position="195"/>
        <end position="213"/>
    </location>
</feature>
<dbReference type="Proteomes" id="UP000012589">
    <property type="component" value="Unassembled WGS sequence"/>
</dbReference>
<reference evidence="2 3" key="1">
    <citation type="journal article" date="2014" name="Genome Announc.">
        <title>Draft genome sequences of the altered schaedler flora, a defined bacterial community from gnotobiotic mice.</title>
        <authorList>
            <person name="Wannemuehler M.J."/>
            <person name="Overstreet A.M."/>
            <person name="Ward D.V."/>
            <person name="Phillips G.J."/>
        </authorList>
    </citation>
    <scope>NUCLEOTIDE SEQUENCE [LARGE SCALE GENOMIC DNA]</scope>
    <source>
        <strain evidence="2 3">ASF492</strain>
    </source>
</reference>
<dbReference type="Pfam" id="PF12730">
    <property type="entry name" value="ABC2_membrane_4"/>
    <property type="match status" value="1"/>
</dbReference>
<accession>N2AA31</accession>
<dbReference type="eggNOG" id="COG1277">
    <property type="taxonomic scope" value="Bacteria"/>
</dbReference>
<evidence type="ECO:0000256" key="1">
    <source>
        <dbReference type="SAM" id="Phobius"/>
    </source>
</evidence>
<feature type="transmembrane region" description="Helical" evidence="1">
    <location>
        <begin position="253"/>
        <end position="272"/>
    </location>
</feature>
<organism evidence="2 3">
    <name type="scientific">Eubacterium plexicaudatum ASF492</name>
    <dbReference type="NCBI Taxonomy" id="1235802"/>
    <lineage>
        <taxon>Bacteria</taxon>
        <taxon>Bacillati</taxon>
        <taxon>Bacillota</taxon>
        <taxon>Clostridia</taxon>
        <taxon>Eubacteriales</taxon>
        <taxon>Eubacteriaceae</taxon>
        <taxon>Eubacterium</taxon>
    </lineage>
</organism>
<feature type="transmembrane region" description="Helical" evidence="1">
    <location>
        <begin position="83"/>
        <end position="103"/>
    </location>
</feature>
<gene>
    <name evidence="2" type="ORF">C823_02966</name>
</gene>
<feature type="transmembrane region" description="Helical" evidence="1">
    <location>
        <begin position="169"/>
        <end position="188"/>
    </location>
</feature>
<comment type="caution">
    <text evidence="2">The sequence shown here is derived from an EMBL/GenBank/DDBJ whole genome shotgun (WGS) entry which is preliminary data.</text>
</comment>